<protein>
    <submittedName>
        <fullName evidence="1">Serine protease</fullName>
    </submittedName>
</protein>
<dbReference type="SUPFAM" id="SSF50494">
    <property type="entry name" value="Trypsin-like serine proteases"/>
    <property type="match status" value="1"/>
</dbReference>
<dbReference type="PANTHER" id="PTHR22939">
    <property type="entry name" value="SERINE PROTEASE FAMILY S1C HTRA-RELATED"/>
    <property type="match status" value="1"/>
</dbReference>
<dbReference type="EMBL" id="CP026604">
    <property type="protein sequence ID" value="AWB67192.1"/>
    <property type="molecule type" value="Genomic_DNA"/>
</dbReference>
<dbReference type="OrthoDB" id="8581982at2"/>
<dbReference type="RefSeq" id="WP_108603239.1">
    <property type="nucleotide sequence ID" value="NZ_CP026604.1"/>
</dbReference>
<dbReference type="InterPro" id="IPR001940">
    <property type="entry name" value="Peptidase_S1C"/>
</dbReference>
<dbReference type="PANTHER" id="PTHR22939:SF129">
    <property type="entry name" value="SERINE PROTEASE HTRA2, MITOCHONDRIAL"/>
    <property type="match status" value="1"/>
</dbReference>
<dbReference type="Pfam" id="PF13365">
    <property type="entry name" value="Trypsin_2"/>
    <property type="match status" value="1"/>
</dbReference>
<dbReference type="PRINTS" id="PR00834">
    <property type="entry name" value="PROTEASES2C"/>
</dbReference>
<accession>A0A2S0VSN7</accession>
<keyword evidence="2" id="KW-1185">Reference proteome</keyword>
<keyword evidence="1" id="KW-0645">Protease</keyword>
<name>A0A2S0VSN7_9ALTE</name>
<dbReference type="Proteomes" id="UP000244441">
    <property type="component" value="Chromosome"/>
</dbReference>
<dbReference type="GO" id="GO:0006508">
    <property type="term" value="P:proteolysis"/>
    <property type="evidence" value="ECO:0007669"/>
    <property type="project" value="UniProtKB-KW"/>
</dbReference>
<sequence>MLRHPLSFNLSKLINLIVLSWCSFNLCSQTIASDNSDKVALPQSSQSAHLLFQQFEEQVFQIQLIENSSNKKSSIGSGFAIGAEQIVTNYHVVSSFIHHPELYRIQLLDSQQRLIAATLYDFDVVNDLAVLTIKDNLALTGLALAKNAPQQGDAIYSIGNPHDYGMIVVPGTYNGITANSFYQRIHFTGSINPGMSGGPVLNEAGEVIGVNVATAGNQLGFLVPLMRLNSLLSKPQPAALANAEQYQKYIELQLVANQQKLVDALIEHQWPKANLGAAYVFSEVAPFVPCWGGSNADKEKDMYRYSDINCRNKEQIYVSRELRTGAVEVQFSWIERHKLDSWQFSTLLSKSFDMAGPGNRAGEKDVTNYSCSQDFVNLPMQKTPAQTALCVRNYKKYPSLFDVLYMAVSSQNDQHALLSHFTLSGVNKDNANRFTRKFMELIEWQ</sequence>
<dbReference type="Gene3D" id="2.40.10.120">
    <property type="match status" value="1"/>
</dbReference>
<dbReference type="GO" id="GO:0004252">
    <property type="term" value="F:serine-type endopeptidase activity"/>
    <property type="evidence" value="ECO:0007669"/>
    <property type="project" value="InterPro"/>
</dbReference>
<keyword evidence="1" id="KW-0378">Hydrolase</keyword>
<dbReference type="InterPro" id="IPR009003">
    <property type="entry name" value="Peptidase_S1_PA"/>
</dbReference>
<proteinExistence type="predicted"/>
<reference evidence="1 2" key="1">
    <citation type="submission" date="2018-01" db="EMBL/GenBank/DDBJ databases">
        <title>Genome sequence of a Cantenovulum-like bacteria.</title>
        <authorList>
            <person name="Tan W.R."/>
            <person name="Lau N.-S."/>
            <person name="Go F."/>
            <person name="Amirul A.-A.A."/>
        </authorList>
    </citation>
    <scope>NUCLEOTIDE SEQUENCE [LARGE SCALE GENOMIC DNA]</scope>
    <source>
        <strain evidence="1 2">CCB-QB4</strain>
    </source>
</reference>
<dbReference type="AlphaFoldDB" id="A0A2S0VSN7"/>
<dbReference type="KEGG" id="cate:C2869_12435"/>
<organism evidence="1 2">
    <name type="scientific">Saccharobesus litoralis</name>
    <dbReference type="NCBI Taxonomy" id="2172099"/>
    <lineage>
        <taxon>Bacteria</taxon>
        <taxon>Pseudomonadati</taxon>
        <taxon>Pseudomonadota</taxon>
        <taxon>Gammaproteobacteria</taxon>
        <taxon>Alteromonadales</taxon>
        <taxon>Alteromonadaceae</taxon>
        <taxon>Saccharobesus</taxon>
    </lineage>
</organism>
<gene>
    <name evidence="1" type="ORF">C2869_12435</name>
</gene>
<evidence type="ECO:0000313" key="2">
    <source>
        <dbReference type="Proteomes" id="UP000244441"/>
    </source>
</evidence>
<evidence type="ECO:0000313" key="1">
    <source>
        <dbReference type="EMBL" id="AWB67192.1"/>
    </source>
</evidence>